<evidence type="ECO:0000313" key="2">
    <source>
        <dbReference type="Proteomes" id="UP000006898"/>
    </source>
</evidence>
<dbReference type="AlphaFoldDB" id="D5MIC1"/>
<evidence type="ECO:0000313" key="1">
    <source>
        <dbReference type="EMBL" id="CBE67271.1"/>
    </source>
</evidence>
<reference evidence="1 2" key="1">
    <citation type="journal article" date="2010" name="Nature">
        <title>Nitrite-driven anaerobic methane oxidation by oxygenic bacteria.</title>
        <authorList>
            <person name="Ettwig K.F."/>
            <person name="Butler M.K."/>
            <person name="Le Paslier D."/>
            <person name="Pelletier E."/>
            <person name="Mangenot S."/>
            <person name="Kuypers M.M.M."/>
            <person name="Schreiber F."/>
            <person name="Dutilh B.E."/>
            <person name="Zedelius J."/>
            <person name="de Beer D."/>
            <person name="Gloerich J."/>
            <person name="Wessels H.J.C.T."/>
            <person name="van Allen T."/>
            <person name="Luesken F."/>
            <person name="Wu M."/>
            <person name="van de Pas-Schoonen K.T."/>
            <person name="Op den Camp H.J.M."/>
            <person name="Janssen-Megens E.M."/>
            <person name="Francoijs K-J."/>
            <person name="Stunnenberg H."/>
            <person name="Weissenbach J."/>
            <person name="Jetten M.S.M."/>
            <person name="Strous M."/>
        </authorList>
    </citation>
    <scope>NUCLEOTIDE SEQUENCE [LARGE SCALE GENOMIC DNA]</scope>
</reference>
<dbReference type="EMBL" id="FP565575">
    <property type="protein sequence ID" value="CBE67271.1"/>
    <property type="molecule type" value="Genomic_DNA"/>
</dbReference>
<name>D5MIC1_METO1</name>
<gene>
    <name evidence="1" type="ORF">DAMO_0161</name>
</gene>
<sequence>MSTEKATPREQLGLSLRVHPEPIVVRDPFLEFLGLVAPGEPIAVSFDELVKAAGHMCPTVAGAYLVLRHGLKALYGDEPAVRGNVRVTAYGGPTDFGYGPISQLVNVAIGAAPETGFGGLGAGRFRRRDLFVFRTDDLRHSEFDFERLDTGRTVHVTYEPNVVPTSKDLPASIGPALSNGDPASVARFRSLWNARVEDILEADARVVRIQAAAG</sequence>
<dbReference type="STRING" id="671143.DAMO_0161"/>
<dbReference type="Proteomes" id="UP000006898">
    <property type="component" value="Chromosome"/>
</dbReference>
<evidence type="ECO:0008006" key="3">
    <source>
        <dbReference type="Google" id="ProtNLM"/>
    </source>
</evidence>
<protein>
    <recommendedName>
        <fullName evidence="3">Formylmethanofuran dehydrogenase subunit E domain-containing protein</fullName>
    </recommendedName>
</protein>
<dbReference type="eggNOG" id="COG2191">
    <property type="taxonomic scope" value="Bacteria"/>
</dbReference>
<accession>D5MIC1</accession>
<organism evidence="1 2">
    <name type="scientific">Methylomirabilis oxygeniifera</name>
    <dbReference type="NCBI Taxonomy" id="671143"/>
    <lineage>
        <taxon>Bacteria</taxon>
        <taxon>Candidatus Methylomirabilota</taxon>
        <taxon>Candidatus Methylomirabilia</taxon>
        <taxon>Candidatus Methylomirabilales</taxon>
        <taxon>Candidatus Methylomirabilaceae</taxon>
        <taxon>Candidatus Methylomirabilis</taxon>
    </lineage>
</organism>
<proteinExistence type="predicted"/>
<dbReference type="KEGG" id="mox:DAMO_0161"/>
<dbReference type="HOGENOM" id="CLU_1253797_0_0_0"/>